<evidence type="ECO:0000256" key="2">
    <source>
        <dbReference type="ARBA" id="ARBA00004141"/>
    </source>
</evidence>
<evidence type="ECO:0000256" key="11">
    <source>
        <dbReference type="ARBA" id="ARBA00022989"/>
    </source>
</evidence>
<dbReference type="InterPro" id="IPR036412">
    <property type="entry name" value="HAD-like_sf"/>
</dbReference>
<dbReference type="NCBIfam" id="TIGR01494">
    <property type="entry name" value="ATPase_P-type"/>
    <property type="match status" value="2"/>
</dbReference>
<dbReference type="Proteomes" id="UP000324705">
    <property type="component" value="Chromosome 1A"/>
</dbReference>
<evidence type="ECO:0000256" key="10">
    <source>
        <dbReference type="ARBA" id="ARBA00022967"/>
    </source>
</evidence>
<comment type="similarity">
    <text evidence="3 15">Belongs to the cation transport ATPase (P-type) (TC 3.A.3) family. Type IIIA subfamily.</text>
</comment>
<reference evidence="17 18" key="1">
    <citation type="submission" date="2017-09" db="EMBL/GenBank/DDBJ databases">
        <authorList>
            <consortium name="International Durum Wheat Genome Sequencing Consortium (IDWGSC)"/>
            <person name="Milanesi L."/>
        </authorList>
    </citation>
    <scope>NUCLEOTIDE SEQUENCE [LARGE SCALE GENOMIC DNA]</scope>
    <source>
        <strain evidence="18">cv. Svevo</strain>
    </source>
</reference>
<dbReference type="Pfam" id="PF00702">
    <property type="entry name" value="Hydrolase"/>
    <property type="match status" value="1"/>
</dbReference>
<evidence type="ECO:0000256" key="12">
    <source>
        <dbReference type="ARBA" id="ARBA00023065"/>
    </source>
</evidence>
<dbReference type="PRINTS" id="PR00119">
    <property type="entry name" value="CATATPASE"/>
</dbReference>
<accession>A0A9R0Q978</accession>
<dbReference type="PROSITE" id="PS00154">
    <property type="entry name" value="ATPASE_E1_E2"/>
    <property type="match status" value="1"/>
</dbReference>
<keyword evidence="8 15" id="KW-0067">ATP-binding</keyword>
<dbReference type="InterPro" id="IPR044492">
    <property type="entry name" value="P_typ_ATPase_HD_dom"/>
</dbReference>
<dbReference type="SUPFAM" id="SSF56784">
    <property type="entry name" value="HAD-like"/>
    <property type="match status" value="1"/>
</dbReference>
<feature type="transmembrane region" description="Helical" evidence="15">
    <location>
        <begin position="823"/>
        <end position="844"/>
    </location>
</feature>
<feature type="transmembrane region" description="Helical" evidence="15">
    <location>
        <begin position="248"/>
        <end position="271"/>
    </location>
</feature>
<sequence>MAAAAAEGLERIKNEAVDLENIPVEEVFENLQCGPAGLTSKDGQDRIAVFGPNKLEEKKENEILKFLGFMWNPLSWVMEVAAIMAIALANGGGRPPDWQDFVGIIALLLLNSTISYIEESNAGSSAKALMANLAPKTKVLRDGKWSEQDASILVPGDIISIKLGDIVPADARLLLEGDPLKIDQSALTGESLPVTKNPGDSVYSGSTCKQGEIEAVVIATGVHTFFGKAAHLVDSTNQVGHFQKVLRAIGNFCIGAIAIGMIVEIIVMYFIQHRRYRDGIDNLLVLLIGGIPIAMPTVLSVTMAIGSHRLSKQGAITKRMTAIEEMAGMDVLCSDKTGTLTLNKLSVDRNLIEVFSAGVAKDEVLLFAAMASRVENQDAIDAAMVGMLADPKEARAGIQEMHFLPFNPVDKRTALTYQDTIDGTWHRVSKGAPEQILELCNCRDDVKNKAHAIIDKYAERGLRSLAVARQEVPKRSKDSSGGPWEFVGLLPLLDPPRHDSAETIKQALNLGVNVKMITGDQLAIAKETGRRLGMGTNMYPSSALLGQSVDESIVSLPVDELIEKADGFAGVFPEHKYEIVKKLQQMKHICGMTGDGVNDAPALKKADIGIAVADATDAARSASDIVLTEPGLSVIISAVLTSRAIFQRMKNYTIYAVSITIRIVLGFMLIALIWKFDFSPFMILVIAILNDGTIMTISKDRVKPSPHPDSWKLPEIFITGIVYGAYLAVTTVVFFFAMTSTDFFSEKFHVRSLRGNKDAMMSALYLQVSIISQALIFVTRSRRWCFQERPGLWLCFAFVVAQIIATVIAVYCNLPFAHIRGIGWGWAGVIWLYSIITFIPLDLFKFAIGYALSGKAWDTLFENKNCIGAIDGTHVTTRLSRSQSATYREGSAHDANILSDSMSPPDGINILDGKFYLGDAGYACRPGVLPPFRKTRYHLDEFAGRNYPRTPRELFNLRHSSLRVTVERAFGALKNRFKILNQKPFHTFPTQVKLVLACCILHNWILQWGCDELVSEEEDVMPDDVVNSGHGMEAFHNQA</sequence>
<feature type="transmembrane region" description="Helical" evidence="15">
    <location>
        <begin position="680"/>
        <end position="697"/>
    </location>
</feature>
<dbReference type="InterPro" id="IPR018303">
    <property type="entry name" value="ATPase_P-typ_P_site"/>
</dbReference>
<keyword evidence="18" id="KW-1185">Reference proteome</keyword>
<dbReference type="FunFam" id="3.40.1110.10:FF:000004">
    <property type="entry name" value="Plasma membrane ATPase"/>
    <property type="match status" value="1"/>
</dbReference>
<evidence type="ECO:0000256" key="5">
    <source>
        <dbReference type="ARBA" id="ARBA00022692"/>
    </source>
</evidence>
<keyword evidence="15" id="KW-0375">Hydrogen ion transport</keyword>
<dbReference type="PANTHER" id="PTHR42861">
    <property type="entry name" value="CALCIUM-TRANSPORTING ATPASE"/>
    <property type="match status" value="1"/>
</dbReference>
<dbReference type="Gramene" id="TRITD1Av1G163670.1">
    <property type="protein sequence ID" value="TRITD1Av1G163670.1"/>
    <property type="gene ID" value="TRITD1Av1G163670"/>
</dbReference>
<evidence type="ECO:0000256" key="6">
    <source>
        <dbReference type="ARBA" id="ARBA00022723"/>
    </source>
</evidence>
<evidence type="ECO:0000256" key="7">
    <source>
        <dbReference type="ARBA" id="ARBA00022741"/>
    </source>
</evidence>
<feature type="transmembrane region" description="Helical" evidence="15">
    <location>
        <begin position="791"/>
        <end position="811"/>
    </location>
</feature>
<feature type="transmembrane region" description="Helical" evidence="15">
    <location>
        <begin position="717"/>
        <end position="739"/>
    </location>
</feature>
<dbReference type="Gene3D" id="3.40.50.1000">
    <property type="entry name" value="HAD superfamily/HAD-like"/>
    <property type="match status" value="1"/>
</dbReference>
<protein>
    <recommendedName>
        <fullName evidence="15">Plasma membrane ATPase</fullName>
        <ecNumber evidence="15">7.1.2.1</ecNumber>
    </recommendedName>
</protein>
<dbReference type="InterPro" id="IPR023214">
    <property type="entry name" value="HAD_sf"/>
</dbReference>
<proteinExistence type="inferred from homology"/>
<dbReference type="InterPro" id="IPR059000">
    <property type="entry name" value="ATPase_P-type_domA"/>
</dbReference>
<evidence type="ECO:0000256" key="4">
    <source>
        <dbReference type="ARBA" id="ARBA00022553"/>
    </source>
</evidence>
<feature type="transmembrane region" description="Helical" evidence="15">
    <location>
        <begin position="283"/>
        <end position="305"/>
    </location>
</feature>
<keyword evidence="6" id="KW-0479">Metal-binding</keyword>
<keyword evidence="9 15" id="KW-0460">Magnesium</keyword>
<feature type="transmembrane region" description="Helical" evidence="15">
    <location>
        <begin position="759"/>
        <end position="779"/>
    </location>
</feature>
<keyword evidence="12 15" id="KW-0406">Ion transport</keyword>
<dbReference type="AlphaFoldDB" id="A0A9R0Q978"/>
<dbReference type="SFLD" id="SFLDG00002">
    <property type="entry name" value="C1.7:_P-type_atpase_like"/>
    <property type="match status" value="1"/>
</dbReference>
<keyword evidence="5 15" id="KW-0812">Transmembrane</keyword>
<dbReference type="InterPro" id="IPR001757">
    <property type="entry name" value="P_typ_ATPase"/>
</dbReference>
<dbReference type="InterPro" id="IPR023298">
    <property type="entry name" value="ATPase_P-typ_TM_dom_sf"/>
</dbReference>
<dbReference type="Pfam" id="PF00122">
    <property type="entry name" value="E1-E2_ATPase"/>
    <property type="match status" value="1"/>
</dbReference>
<evidence type="ECO:0000256" key="14">
    <source>
        <dbReference type="ARBA" id="ARBA00048122"/>
    </source>
</evidence>
<dbReference type="SMART" id="SM00831">
    <property type="entry name" value="Cation_ATPase_N"/>
    <property type="match status" value="1"/>
</dbReference>
<evidence type="ECO:0000256" key="8">
    <source>
        <dbReference type="ARBA" id="ARBA00022840"/>
    </source>
</evidence>
<dbReference type="InterPro" id="IPR027806">
    <property type="entry name" value="HARBI1_dom"/>
</dbReference>
<comment type="subcellular location">
    <subcellularLocation>
        <location evidence="15">Cell membrane</location>
        <topology evidence="15">Multi-pass membrane protein</topology>
    </subcellularLocation>
    <subcellularLocation>
        <location evidence="2">Membrane</location>
        <topology evidence="2">Multi-pass membrane protein</topology>
    </subcellularLocation>
</comment>
<dbReference type="GO" id="GO:0016887">
    <property type="term" value="F:ATP hydrolysis activity"/>
    <property type="evidence" value="ECO:0007669"/>
    <property type="project" value="InterPro"/>
</dbReference>
<dbReference type="SFLD" id="SFLDS00003">
    <property type="entry name" value="Haloacid_Dehalogenase"/>
    <property type="match status" value="1"/>
</dbReference>
<comment type="cofactor">
    <cofactor evidence="1">
        <name>a divalent metal cation</name>
        <dbReference type="ChEBI" id="CHEBI:60240"/>
    </cofactor>
</comment>
<dbReference type="InterPro" id="IPR004014">
    <property type="entry name" value="ATPase_P-typ_cation-transptr_N"/>
</dbReference>
<evidence type="ECO:0000313" key="17">
    <source>
        <dbReference type="EMBL" id="VAH07407.1"/>
    </source>
</evidence>
<evidence type="ECO:0000256" key="9">
    <source>
        <dbReference type="ARBA" id="ARBA00022842"/>
    </source>
</evidence>
<dbReference type="InterPro" id="IPR008250">
    <property type="entry name" value="ATPase_P-typ_transduc_dom_A_sf"/>
</dbReference>
<keyword evidence="13 15" id="KW-0472">Membrane</keyword>
<dbReference type="PRINTS" id="PR00120">
    <property type="entry name" value="HATPASE"/>
</dbReference>
<organism evidence="17 18">
    <name type="scientific">Triticum turgidum subsp. durum</name>
    <name type="common">Durum wheat</name>
    <name type="synonym">Triticum durum</name>
    <dbReference type="NCBI Taxonomy" id="4567"/>
    <lineage>
        <taxon>Eukaryota</taxon>
        <taxon>Viridiplantae</taxon>
        <taxon>Streptophyta</taxon>
        <taxon>Embryophyta</taxon>
        <taxon>Tracheophyta</taxon>
        <taxon>Spermatophyta</taxon>
        <taxon>Magnoliopsida</taxon>
        <taxon>Liliopsida</taxon>
        <taxon>Poales</taxon>
        <taxon>Poaceae</taxon>
        <taxon>BOP clade</taxon>
        <taxon>Pooideae</taxon>
        <taxon>Triticodae</taxon>
        <taxon>Triticeae</taxon>
        <taxon>Triticinae</taxon>
        <taxon>Triticum</taxon>
    </lineage>
</organism>
<keyword evidence="10 15" id="KW-1278">Translocase</keyword>
<dbReference type="NCBIfam" id="TIGR01647">
    <property type="entry name" value="ATPase-IIIA_H"/>
    <property type="match status" value="1"/>
</dbReference>
<dbReference type="SFLD" id="SFLDF00027">
    <property type="entry name" value="p-type_atpase"/>
    <property type="match status" value="1"/>
</dbReference>
<dbReference type="CDD" id="cd02076">
    <property type="entry name" value="P-type_ATPase_H"/>
    <property type="match status" value="1"/>
</dbReference>
<keyword evidence="11 15" id="KW-1133">Transmembrane helix</keyword>
<evidence type="ECO:0000313" key="18">
    <source>
        <dbReference type="Proteomes" id="UP000324705"/>
    </source>
</evidence>
<dbReference type="FunFam" id="2.70.150.10:FF:000004">
    <property type="entry name" value="Plasma membrane ATPase"/>
    <property type="match status" value="1"/>
</dbReference>
<comment type="catalytic activity">
    <reaction evidence="14 15">
        <text>ATP + H2O + H(+)(in) = ADP + phosphate + 2 H(+)(out)</text>
        <dbReference type="Rhea" id="RHEA:20852"/>
        <dbReference type="ChEBI" id="CHEBI:15377"/>
        <dbReference type="ChEBI" id="CHEBI:15378"/>
        <dbReference type="ChEBI" id="CHEBI:30616"/>
        <dbReference type="ChEBI" id="CHEBI:43474"/>
        <dbReference type="ChEBI" id="CHEBI:456216"/>
        <dbReference type="EC" id="7.1.2.1"/>
    </reaction>
</comment>
<dbReference type="Gene3D" id="2.70.150.10">
    <property type="entry name" value="Calcium-transporting ATPase, cytoplasmic transduction domain A"/>
    <property type="match status" value="1"/>
</dbReference>
<dbReference type="FunFam" id="3.40.50.1000:FF:000211">
    <property type="entry name" value="Plasma membrane ATPase"/>
    <property type="match status" value="1"/>
</dbReference>
<gene>
    <name evidence="17" type="ORF">TRITD_1Av1G163670</name>
</gene>
<dbReference type="Pfam" id="PF00690">
    <property type="entry name" value="Cation_ATPase_N"/>
    <property type="match status" value="1"/>
</dbReference>
<evidence type="ECO:0000256" key="13">
    <source>
        <dbReference type="ARBA" id="ARBA00023136"/>
    </source>
</evidence>
<dbReference type="SUPFAM" id="SSF81665">
    <property type="entry name" value="Calcium ATPase, transmembrane domain M"/>
    <property type="match status" value="1"/>
</dbReference>
<feature type="domain" description="Cation-transporting P-type ATPase N-terminal" evidence="16">
    <location>
        <begin position="18"/>
        <end position="90"/>
    </location>
</feature>
<dbReference type="OMA" id="EMAGMTV"/>
<dbReference type="EMBL" id="LT934111">
    <property type="protein sequence ID" value="VAH07407.1"/>
    <property type="molecule type" value="Genomic_DNA"/>
</dbReference>
<dbReference type="GO" id="GO:0008553">
    <property type="term" value="F:P-type proton-exporting transporter activity"/>
    <property type="evidence" value="ECO:0007669"/>
    <property type="project" value="UniProtKB-UniRule"/>
</dbReference>
<evidence type="ECO:0000256" key="15">
    <source>
        <dbReference type="RuleBase" id="RU362083"/>
    </source>
</evidence>
<dbReference type="GO" id="GO:0005886">
    <property type="term" value="C:plasma membrane"/>
    <property type="evidence" value="ECO:0007669"/>
    <property type="project" value="UniProtKB-SubCell"/>
</dbReference>
<evidence type="ECO:0000256" key="3">
    <source>
        <dbReference type="ARBA" id="ARBA00008804"/>
    </source>
</evidence>
<evidence type="ECO:0000256" key="1">
    <source>
        <dbReference type="ARBA" id="ARBA00001968"/>
    </source>
</evidence>
<dbReference type="FunFam" id="1.20.1110.10:FF:000168">
    <property type="match status" value="1"/>
</dbReference>
<dbReference type="Gene3D" id="1.20.1110.10">
    <property type="entry name" value="Calcium-transporting ATPase, transmembrane domain"/>
    <property type="match status" value="1"/>
</dbReference>
<keyword evidence="15" id="KW-0813">Transport</keyword>
<keyword evidence="7 15" id="KW-0547">Nucleotide-binding</keyword>
<dbReference type="GO" id="GO:0046872">
    <property type="term" value="F:metal ion binding"/>
    <property type="evidence" value="ECO:0007669"/>
    <property type="project" value="UniProtKB-KW"/>
</dbReference>
<dbReference type="GO" id="GO:0005524">
    <property type="term" value="F:ATP binding"/>
    <property type="evidence" value="ECO:0007669"/>
    <property type="project" value="UniProtKB-UniRule"/>
</dbReference>
<dbReference type="Gene3D" id="3.40.1110.10">
    <property type="entry name" value="Calcium-transporting ATPase, cytoplasmic domain N"/>
    <property type="match status" value="1"/>
</dbReference>
<dbReference type="InterPro" id="IPR006534">
    <property type="entry name" value="P-type_ATPase_IIIA"/>
</dbReference>
<dbReference type="InterPro" id="IPR023299">
    <property type="entry name" value="ATPase_P-typ_cyto_dom_N"/>
</dbReference>
<dbReference type="Pfam" id="PF13359">
    <property type="entry name" value="DDE_Tnp_4"/>
    <property type="match status" value="1"/>
</dbReference>
<dbReference type="SUPFAM" id="SSF81653">
    <property type="entry name" value="Calcium ATPase, transduction domain A"/>
    <property type="match status" value="1"/>
</dbReference>
<keyword evidence="4" id="KW-0597">Phosphoprotein</keyword>
<dbReference type="GO" id="GO:0120029">
    <property type="term" value="P:proton export across plasma membrane"/>
    <property type="evidence" value="ECO:0007669"/>
    <property type="project" value="UniProtKB-UniRule"/>
</dbReference>
<dbReference type="EC" id="7.1.2.1" evidence="15"/>
<name>A0A9R0Q978_TRITD</name>
<feature type="transmembrane region" description="Helical" evidence="15">
    <location>
        <begin position="652"/>
        <end position="674"/>
    </location>
</feature>
<evidence type="ECO:0000259" key="16">
    <source>
        <dbReference type="SMART" id="SM00831"/>
    </source>
</evidence>